<dbReference type="RefSeq" id="WP_136728734.1">
    <property type="nucleotide sequence ID" value="NZ_SUMC01000060.1"/>
</dbReference>
<dbReference type="OrthoDB" id="179194at2"/>
<dbReference type="EMBL" id="SUMC01000060">
    <property type="protein sequence ID" value="TKA02931.1"/>
    <property type="molecule type" value="Genomic_DNA"/>
</dbReference>
<sequence>MTENDTLTTSTPFAQDELLHILDPARTPDDPEEYLRAAIRWHFGEDTGSPFWLRRAATLDFDPIRDVRCYDDLALFPNIVDELRDISVFDLVPRGYGPNPPAPQVFETGGTTGAPKRVIHMPDWIDASITRLLAGPQFAGRPPGNILTAVPTGPHKIGTYYDHVVRRQHTVKFSIDIDPRWVKKLVRRGRQDEMDLYVEHVLDQIEDVLRTQPVSLLVITPPLLQAAAKRASTHELINEAVDIVFWGGAHMTIDGRYAMRLKFPGVRLVSRYNSALILEGANERPGIGPDEELVYDPFSPVVTFRVVDPETMLPVEYGDRGQIVMNHVSKGMFIPNNLERDTVIRIPAPQGQIGDSVAAPAPVATFGGEAVIEGVY</sequence>
<comment type="caution">
    <text evidence="1">The sequence shown here is derived from an EMBL/GenBank/DDBJ whole genome shotgun (WGS) entry which is preliminary data.</text>
</comment>
<dbReference type="Proteomes" id="UP000305778">
    <property type="component" value="Unassembled WGS sequence"/>
</dbReference>
<name>A0A4U0S6Z9_9ACTN</name>
<accession>A0A4U0S6Z9</accession>
<dbReference type="SUPFAM" id="SSF56801">
    <property type="entry name" value="Acetyl-CoA synthetase-like"/>
    <property type="match status" value="1"/>
</dbReference>
<gene>
    <name evidence="1" type="ORF">FCI23_37980</name>
</gene>
<evidence type="ECO:0000313" key="1">
    <source>
        <dbReference type="EMBL" id="TKA02931.1"/>
    </source>
</evidence>
<dbReference type="InterPro" id="IPR042099">
    <property type="entry name" value="ANL_N_sf"/>
</dbReference>
<dbReference type="Gene3D" id="3.40.50.12780">
    <property type="entry name" value="N-terminal domain of ligase-like"/>
    <property type="match status" value="1"/>
</dbReference>
<proteinExistence type="predicted"/>
<evidence type="ECO:0000313" key="2">
    <source>
        <dbReference type="Proteomes" id="UP000305778"/>
    </source>
</evidence>
<keyword evidence="2" id="KW-1185">Reference proteome</keyword>
<reference evidence="1 2" key="1">
    <citation type="submission" date="2019-04" db="EMBL/GenBank/DDBJ databases">
        <title>Streptomyces oryziradicis sp. nov., a novel actinomycete isolated from rhizosphere soil of rice (Oryza sativa L.).</title>
        <authorList>
            <person name="Li C."/>
        </authorList>
    </citation>
    <scope>NUCLEOTIDE SEQUENCE [LARGE SCALE GENOMIC DNA]</scope>
    <source>
        <strain evidence="1 2">NEAU-C40</strain>
    </source>
</reference>
<protein>
    <submittedName>
        <fullName evidence="1">Phenazine antibiotic biosynthesis protein</fullName>
    </submittedName>
</protein>
<organism evidence="1 2">
    <name type="scientific">Actinacidiphila oryziradicis</name>
    <dbReference type="NCBI Taxonomy" id="2571141"/>
    <lineage>
        <taxon>Bacteria</taxon>
        <taxon>Bacillati</taxon>
        <taxon>Actinomycetota</taxon>
        <taxon>Actinomycetes</taxon>
        <taxon>Kitasatosporales</taxon>
        <taxon>Streptomycetaceae</taxon>
        <taxon>Actinacidiphila</taxon>
    </lineage>
</organism>
<dbReference type="AlphaFoldDB" id="A0A4U0S6Z9"/>